<dbReference type="STRING" id="6945.B7PM52"/>
<dbReference type="InterPro" id="IPR032698">
    <property type="entry name" value="SirB1_N"/>
</dbReference>
<reference evidence="3" key="2">
    <citation type="submission" date="2020-05" db="UniProtKB">
        <authorList>
            <consortium name="EnsemblMetazoa"/>
        </authorList>
    </citation>
    <scope>IDENTIFICATION</scope>
    <source>
        <strain evidence="3">wikel</strain>
    </source>
</reference>
<evidence type="ECO:0000313" key="4">
    <source>
        <dbReference type="Proteomes" id="UP000001555"/>
    </source>
</evidence>
<evidence type="ECO:0000313" key="3">
    <source>
        <dbReference type="EnsemblMetazoa" id="ISCW005610-PA"/>
    </source>
</evidence>
<keyword evidence="4" id="KW-1185">Reference proteome</keyword>
<feature type="domain" description="Protein SirB1 N-terminal" evidence="1">
    <location>
        <begin position="23"/>
        <end position="98"/>
    </location>
</feature>
<dbReference type="VEuPathDB" id="VectorBase:ISCI019647"/>
<evidence type="ECO:0000259" key="1">
    <source>
        <dbReference type="Pfam" id="PF13369"/>
    </source>
</evidence>
<sequence>MHKATVCAGISGLSSSKWNPAECRTVLTCVNQVLFQEYGLTGDRNHYHTPENSFIDKVLEKKSGIPLTLCVVYEAVARRVGVHCLPVNFPTHFLLKWLEHP</sequence>
<dbReference type="AlphaFoldDB" id="B7PM52"/>
<dbReference type="PANTHER" id="PTHR31350">
    <property type="entry name" value="SI:DKEY-261L7.2"/>
    <property type="match status" value="1"/>
</dbReference>
<accession>B7PM52</accession>
<feature type="non-terminal residue" evidence="2">
    <location>
        <position position="101"/>
    </location>
</feature>
<dbReference type="InParanoid" id="B7PM52"/>
<proteinExistence type="predicted"/>
<dbReference type="HOGENOM" id="CLU_2298681_0_0_1"/>
<dbReference type="EMBL" id="DS745886">
    <property type="protein sequence ID" value="EEC07674.1"/>
    <property type="molecule type" value="Genomic_DNA"/>
</dbReference>
<dbReference type="EnsemblMetazoa" id="ISCW005610-RA">
    <property type="protein sequence ID" value="ISCW005610-PA"/>
    <property type="gene ID" value="ISCW005610"/>
</dbReference>
<dbReference type="PANTHER" id="PTHR31350:SF21">
    <property type="entry name" value="F-BOX ONLY PROTEIN 21"/>
    <property type="match status" value="1"/>
</dbReference>
<name>B7PM52_IXOSC</name>
<organism>
    <name type="scientific">Ixodes scapularis</name>
    <name type="common">Black-legged tick</name>
    <name type="synonym">Deer tick</name>
    <dbReference type="NCBI Taxonomy" id="6945"/>
    <lineage>
        <taxon>Eukaryota</taxon>
        <taxon>Metazoa</taxon>
        <taxon>Ecdysozoa</taxon>
        <taxon>Arthropoda</taxon>
        <taxon>Chelicerata</taxon>
        <taxon>Arachnida</taxon>
        <taxon>Acari</taxon>
        <taxon>Parasitiformes</taxon>
        <taxon>Ixodida</taxon>
        <taxon>Ixodoidea</taxon>
        <taxon>Ixodidae</taxon>
        <taxon>Ixodinae</taxon>
        <taxon>Ixodes</taxon>
    </lineage>
</organism>
<dbReference type="Proteomes" id="UP000001555">
    <property type="component" value="Unassembled WGS sequence"/>
</dbReference>
<dbReference type="OrthoDB" id="28868at2759"/>
<dbReference type="VEuPathDB" id="VectorBase:ISCW005610"/>
<dbReference type="PaxDb" id="6945-B7PM52"/>
<evidence type="ECO:0000313" key="2">
    <source>
        <dbReference type="EMBL" id="EEC07674.1"/>
    </source>
</evidence>
<gene>
    <name evidence="2" type="ORF">IscW_ISCW005610</name>
</gene>
<reference evidence="2 4" key="1">
    <citation type="submission" date="2008-03" db="EMBL/GenBank/DDBJ databases">
        <title>Annotation of Ixodes scapularis.</title>
        <authorList>
            <consortium name="Ixodes scapularis Genome Project Consortium"/>
            <person name="Caler E."/>
            <person name="Hannick L.I."/>
            <person name="Bidwell S."/>
            <person name="Joardar V."/>
            <person name="Thiagarajan M."/>
            <person name="Amedeo P."/>
            <person name="Galinsky K.J."/>
            <person name="Schobel S."/>
            <person name="Inman J."/>
            <person name="Hostetler J."/>
            <person name="Miller J."/>
            <person name="Hammond M."/>
            <person name="Megy K."/>
            <person name="Lawson D."/>
            <person name="Kodira C."/>
            <person name="Sutton G."/>
            <person name="Meyer J."/>
            <person name="Hill C.A."/>
            <person name="Birren B."/>
            <person name="Nene V."/>
            <person name="Collins F."/>
            <person name="Alarcon-Chaidez F."/>
            <person name="Wikel S."/>
            <person name="Strausberg R."/>
        </authorList>
    </citation>
    <scope>NUCLEOTIDE SEQUENCE [LARGE SCALE GENOMIC DNA]</scope>
    <source>
        <strain evidence="4">Wikel</strain>
        <strain evidence="2">Wikel colony</strain>
    </source>
</reference>
<dbReference type="VEuPathDB" id="VectorBase:ISCP_020409"/>
<protein>
    <recommendedName>
        <fullName evidence="1">Protein SirB1 N-terminal domain-containing protein</fullName>
    </recommendedName>
</protein>
<dbReference type="EMBL" id="ABJB010185713">
    <property type="status" value="NOT_ANNOTATED_CDS"/>
    <property type="molecule type" value="Genomic_DNA"/>
</dbReference>
<dbReference type="Pfam" id="PF13369">
    <property type="entry name" value="Transglut_core2"/>
    <property type="match status" value="1"/>
</dbReference>